<dbReference type="InterPro" id="IPR001926">
    <property type="entry name" value="TrpB-like_PALP"/>
</dbReference>
<dbReference type="OrthoDB" id="9801249at2"/>
<feature type="active site" description="Nucleophile" evidence="4">
    <location>
        <position position="67"/>
    </location>
</feature>
<dbReference type="EMBL" id="FRCY01000001">
    <property type="protein sequence ID" value="SHM37805.1"/>
    <property type="molecule type" value="Genomic_DNA"/>
</dbReference>
<dbReference type="GO" id="GO:0019148">
    <property type="term" value="F:D-cysteine desulfhydrase activity"/>
    <property type="evidence" value="ECO:0007669"/>
    <property type="project" value="TreeGrafter"/>
</dbReference>
<dbReference type="Gene3D" id="3.40.50.1100">
    <property type="match status" value="2"/>
</dbReference>
<evidence type="ECO:0000313" key="8">
    <source>
        <dbReference type="Proteomes" id="UP000184513"/>
    </source>
</evidence>
<evidence type="ECO:0000256" key="4">
    <source>
        <dbReference type="PIRSR" id="PIRSR006278-1"/>
    </source>
</evidence>
<evidence type="ECO:0000256" key="3">
    <source>
        <dbReference type="ARBA" id="ARBA00022898"/>
    </source>
</evidence>
<dbReference type="PANTHER" id="PTHR43780">
    <property type="entry name" value="1-AMINOCYCLOPROPANE-1-CARBOXYLATE DEAMINASE-RELATED"/>
    <property type="match status" value="1"/>
</dbReference>
<organism evidence="7 8">
    <name type="scientific">Cyclobacterium lianum</name>
    <dbReference type="NCBI Taxonomy" id="388280"/>
    <lineage>
        <taxon>Bacteria</taxon>
        <taxon>Pseudomonadati</taxon>
        <taxon>Bacteroidota</taxon>
        <taxon>Cytophagia</taxon>
        <taxon>Cytophagales</taxon>
        <taxon>Cyclobacteriaceae</taxon>
        <taxon>Cyclobacterium</taxon>
    </lineage>
</organism>
<dbReference type="RefSeq" id="WP_073090526.1">
    <property type="nucleotide sequence ID" value="NZ_FRCY01000001.1"/>
</dbReference>
<dbReference type="SUPFAM" id="SSF53686">
    <property type="entry name" value="Tryptophan synthase beta subunit-like PLP-dependent enzymes"/>
    <property type="match status" value="1"/>
</dbReference>
<comment type="cofactor">
    <cofactor evidence="1">
        <name>pyridoxal 5'-phosphate</name>
        <dbReference type="ChEBI" id="CHEBI:597326"/>
    </cofactor>
</comment>
<sequence>MEKQTLPAYQNIRLPLLAEKNVHLQIKRLDVLHPEIQGNKYYKLLYNIRAAKEKGCTGILTFGGAFSNHVHATAISAAQNELAAIAMIRGEIPQPLNPTLADAAGHGMQLYPMSRAAYREKEDPKVLEQLQNRFGNVYVIPEGGTNALAIKGTSQILNTLDTEKDILALPVGTGGTFAGLLASAHSRQLLLGFSVLKGEFIHAEINRLLETNQIRPRCSWQIQTSYHFGGYAKFTPELIAFIKEMKNDYALPLDPVYTGKMLFGLLDMVSRDRFKRGTRILAIHTGGLQGIRGFNQRFGTGI</sequence>
<feature type="domain" description="Tryptophan synthase beta chain-like PALP" evidence="6">
    <location>
        <begin position="14"/>
        <end position="286"/>
    </location>
</feature>
<reference evidence="7 8" key="1">
    <citation type="submission" date="2016-11" db="EMBL/GenBank/DDBJ databases">
        <authorList>
            <person name="Jaros S."/>
            <person name="Januszkiewicz K."/>
            <person name="Wedrychowicz H."/>
        </authorList>
    </citation>
    <scope>NUCLEOTIDE SEQUENCE [LARGE SCALE GENOMIC DNA]</scope>
    <source>
        <strain evidence="7 8">CGMCC 1.6102</strain>
    </source>
</reference>
<dbReference type="InterPro" id="IPR027278">
    <property type="entry name" value="ACCD_DCysDesulf"/>
</dbReference>
<proteinExistence type="inferred from homology"/>
<dbReference type="PANTHER" id="PTHR43780:SF2">
    <property type="entry name" value="1-AMINOCYCLOPROPANE-1-CARBOXYLATE DEAMINASE-RELATED"/>
    <property type="match status" value="1"/>
</dbReference>
<keyword evidence="8" id="KW-1185">Reference proteome</keyword>
<evidence type="ECO:0000256" key="5">
    <source>
        <dbReference type="PIRSR" id="PIRSR006278-2"/>
    </source>
</evidence>
<evidence type="ECO:0000256" key="1">
    <source>
        <dbReference type="ARBA" id="ARBA00001933"/>
    </source>
</evidence>
<protein>
    <submittedName>
        <fullName evidence="7">1-aminocyclopropane-1-carboxylate deaminase/D-cysteine desulfhydrase, PLP-dependent ACC family</fullName>
    </submittedName>
</protein>
<gene>
    <name evidence="7" type="ORF">SAMN04488057_101262</name>
</gene>
<dbReference type="AlphaFoldDB" id="A0A1M7IAV0"/>
<dbReference type="PIRSF" id="PIRSF006278">
    <property type="entry name" value="ACCD_DCysDesulf"/>
    <property type="match status" value="1"/>
</dbReference>
<comment type="similarity">
    <text evidence="2">Belongs to the ACC deaminase/D-cysteine desulfhydrase family.</text>
</comment>
<keyword evidence="3 5" id="KW-0663">Pyridoxal phosphate</keyword>
<evidence type="ECO:0000256" key="2">
    <source>
        <dbReference type="ARBA" id="ARBA00008639"/>
    </source>
</evidence>
<dbReference type="Proteomes" id="UP000184513">
    <property type="component" value="Unassembled WGS sequence"/>
</dbReference>
<evidence type="ECO:0000259" key="6">
    <source>
        <dbReference type="Pfam" id="PF00291"/>
    </source>
</evidence>
<evidence type="ECO:0000313" key="7">
    <source>
        <dbReference type="EMBL" id="SHM37805.1"/>
    </source>
</evidence>
<feature type="modified residue" description="N6-(pyridoxal phosphate)lysine" evidence="5">
    <location>
        <position position="40"/>
    </location>
</feature>
<dbReference type="InterPro" id="IPR036052">
    <property type="entry name" value="TrpB-like_PALP_sf"/>
</dbReference>
<dbReference type="Pfam" id="PF00291">
    <property type="entry name" value="PALP"/>
    <property type="match status" value="1"/>
</dbReference>
<accession>A0A1M7IAV0</accession>
<name>A0A1M7IAV0_9BACT</name>
<dbReference type="STRING" id="388280.SAMN04488057_101262"/>